<name>A0A3Q2R417_FUNHE</name>
<dbReference type="SUPFAM" id="SSF51905">
    <property type="entry name" value="FAD/NAD(P)-binding domain"/>
    <property type="match status" value="1"/>
</dbReference>
<comment type="function">
    <text evidence="15">Required for the assembly of the mitochondrial membrane respiratory chain NADH dehydrogenase (Complex I). Involved in mid-late stages of complex I assembly.</text>
</comment>
<evidence type="ECO:0000256" key="2">
    <source>
        <dbReference type="ARBA" id="ARBA00004434"/>
    </source>
</evidence>
<evidence type="ECO:0000256" key="4">
    <source>
        <dbReference type="ARBA" id="ARBA00022630"/>
    </source>
</evidence>
<evidence type="ECO:0000256" key="12">
    <source>
        <dbReference type="ARBA" id="ARBA00023128"/>
    </source>
</evidence>
<feature type="transmembrane region" description="Helical" evidence="16">
    <location>
        <begin position="16"/>
        <end position="39"/>
    </location>
</feature>
<feature type="domain" description="FAD dependent oxidoreductase" evidence="17">
    <location>
        <begin position="83"/>
        <end position="122"/>
    </location>
</feature>
<dbReference type="GO" id="GO:0016491">
    <property type="term" value="F:oxidoreductase activity"/>
    <property type="evidence" value="ECO:0007669"/>
    <property type="project" value="UniProtKB-KW"/>
</dbReference>
<protein>
    <recommendedName>
        <fullName evidence="14">FAD-dependent oxidoreductase domain-containing protein 1</fullName>
    </recommendedName>
</protein>
<proteinExistence type="predicted"/>
<organism evidence="18 19">
    <name type="scientific">Fundulus heteroclitus</name>
    <name type="common">Killifish</name>
    <name type="synonym">Mummichog</name>
    <dbReference type="NCBI Taxonomy" id="8078"/>
    <lineage>
        <taxon>Eukaryota</taxon>
        <taxon>Metazoa</taxon>
        <taxon>Chordata</taxon>
        <taxon>Craniata</taxon>
        <taxon>Vertebrata</taxon>
        <taxon>Euteleostomi</taxon>
        <taxon>Actinopterygii</taxon>
        <taxon>Neopterygii</taxon>
        <taxon>Teleostei</taxon>
        <taxon>Neoteleostei</taxon>
        <taxon>Acanthomorphata</taxon>
        <taxon>Ovalentaria</taxon>
        <taxon>Atherinomorphae</taxon>
        <taxon>Cyprinodontiformes</taxon>
        <taxon>Fundulidae</taxon>
        <taxon>Fundulus</taxon>
    </lineage>
</organism>
<evidence type="ECO:0000256" key="16">
    <source>
        <dbReference type="SAM" id="Phobius"/>
    </source>
</evidence>
<keyword evidence="13 16" id="KW-0472">Membrane</keyword>
<evidence type="ECO:0000256" key="3">
    <source>
        <dbReference type="ARBA" id="ARBA00022448"/>
    </source>
</evidence>
<dbReference type="GeneTree" id="ENSGT00390000006114"/>
<dbReference type="InterPro" id="IPR006076">
    <property type="entry name" value="FAD-dep_OxRdtase"/>
</dbReference>
<dbReference type="AlphaFoldDB" id="A0A3Q2R417"/>
<keyword evidence="9" id="KW-0249">Electron transport</keyword>
<comment type="subcellular location">
    <subcellularLocation>
        <location evidence="2">Mitochondrion inner membrane</location>
        <topology evidence="2">Single-pass membrane protein</topology>
    </subcellularLocation>
</comment>
<dbReference type="Gene3D" id="3.30.9.10">
    <property type="entry name" value="D-Amino Acid Oxidase, subunit A, domain 2"/>
    <property type="match status" value="1"/>
</dbReference>
<evidence type="ECO:0000256" key="9">
    <source>
        <dbReference type="ARBA" id="ARBA00022982"/>
    </source>
</evidence>
<dbReference type="Proteomes" id="UP000265000">
    <property type="component" value="Unplaced"/>
</dbReference>
<keyword evidence="7" id="KW-0999">Mitochondrion inner membrane</keyword>
<evidence type="ECO:0000259" key="17">
    <source>
        <dbReference type="Pfam" id="PF01266"/>
    </source>
</evidence>
<evidence type="ECO:0000256" key="11">
    <source>
        <dbReference type="ARBA" id="ARBA00023002"/>
    </source>
</evidence>
<evidence type="ECO:0000256" key="6">
    <source>
        <dbReference type="ARBA" id="ARBA00022692"/>
    </source>
</evidence>
<comment type="cofactor">
    <cofactor evidence="1">
        <name>FAD</name>
        <dbReference type="ChEBI" id="CHEBI:57692"/>
    </cofactor>
</comment>
<evidence type="ECO:0000256" key="13">
    <source>
        <dbReference type="ARBA" id="ARBA00023136"/>
    </source>
</evidence>
<reference evidence="18" key="1">
    <citation type="submission" date="2025-08" db="UniProtKB">
        <authorList>
            <consortium name="Ensembl"/>
        </authorList>
    </citation>
    <scope>IDENTIFICATION</scope>
</reference>
<dbReference type="FunFam" id="3.30.9.10:FF:000155">
    <property type="entry name" value="FAD-dependent oxidoreductase domain-containing 1"/>
    <property type="match status" value="1"/>
</dbReference>
<keyword evidence="10 16" id="KW-1133">Transmembrane helix</keyword>
<evidence type="ECO:0000256" key="14">
    <source>
        <dbReference type="ARBA" id="ARBA00039785"/>
    </source>
</evidence>
<evidence type="ECO:0000256" key="7">
    <source>
        <dbReference type="ARBA" id="ARBA00022792"/>
    </source>
</evidence>
<dbReference type="Gene3D" id="3.50.50.60">
    <property type="entry name" value="FAD/NAD(P)-binding domain"/>
    <property type="match status" value="2"/>
</dbReference>
<feature type="domain" description="FAD dependent oxidoreductase" evidence="17">
    <location>
        <begin position="174"/>
        <end position="416"/>
    </location>
</feature>
<dbReference type="STRING" id="8078.ENSFHEP00000034648"/>
<dbReference type="GO" id="GO:0005743">
    <property type="term" value="C:mitochondrial inner membrane"/>
    <property type="evidence" value="ECO:0007669"/>
    <property type="project" value="UniProtKB-SubCell"/>
</dbReference>
<keyword evidence="3" id="KW-0813">Transport</keyword>
<dbReference type="InterPro" id="IPR036188">
    <property type="entry name" value="FAD/NAD-bd_sf"/>
</dbReference>
<keyword evidence="12" id="KW-0496">Mitochondrion</keyword>
<dbReference type="PANTHER" id="PTHR13847">
    <property type="entry name" value="SARCOSINE DEHYDROGENASE-RELATED"/>
    <property type="match status" value="1"/>
</dbReference>
<evidence type="ECO:0000313" key="19">
    <source>
        <dbReference type="Proteomes" id="UP000265000"/>
    </source>
</evidence>
<keyword evidence="11" id="KW-0560">Oxidoreductase</keyword>
<dbReference type="Ensembl" id="ENSFHET00000030066.1">
    <property type="protein sequence ID" value="ENSFHEP00000034648.1"/>
    <property type="gene ID" value="ENSFHEG00000022552.1"/>
</dbReference>
<keyword evidence="5" id="KW-0679">Respiratory chain</keyword>
<evidence type="ECO:0000256" key="1">
    <source>
        <dbReference type="ARBA" id="ARBA00001974"/>
    </source>
</evidence>
<evidence type="ECO:0000313" key="18">
    <source>
        <dbReference type="Ensembl" id="ENSFHEP00000034648.1"/>
    </source>
</evidence>
<keyword evidence="4" id="KW-0285">Flavoprotein</keyword>
<reference evidence="18" key="2">
    <citation type="submission" date="2025-09" db="UniProtKB">
        <authorList>
            <consortium name="Ensembl"/>
        </authorList>
    </citation>
    <scope>IDENTIFICATION</scope>
</reference>
<accession>A0A3Q2R417</accession>
<dbReference type="PANTHER" id="PTHR13847:SF287">
    <property type="entry name" value="FAD-DEPENDENT OXIDOREDUCTASE DOMAIN-CONTAINING PROTEIN 1"/>
    <property type="match status" value="1"/>
</dbReference>
<keyword evidence="8" id="KW-0274">FAD</keyword>
<keyword evidence="19" id="KW-1185">Reference proteome</keyword>
<evidence type="ECO:0000256" key="8">
    <source>
        <dbReference type="ARBA" id="ARBA00022827"/>
    </source>
</evidence>
<evidence type="ECO:0000256" key="5">
    <source>
        <dbReference type="ARBA" id="ARBA00022660"/>
    </source>
</evidence>
<sequence length="447" mass="49605">MNVITKNKVKQTGRSFLFTIGLFGSRETIIYITTFSVAVKFLTFCLDLEDQLAAMRKKAADALPGSSWMPFEINPNLPPETADIVIVGGGVVGWSIAYWLKQKERLPRGMRVLVVERDPSVSGPVVTPAPPTLNPSSVSQQEHLGVMNEDPVDLQFNHSGYLFLASVSCYAGLENEGWFDPWSLLNAFRRKAISLGAIQCFGEVTDFKYTTHIRTTADEEQLETRRIKSVKVQMPNSMEYQPVECAIVVNAAGAYSGKLAEMLGIGRGPQDSIYGLPVPVEPRKRYVYVVHCPDGPGLDCPLLIDYSGVYFRREGLGGNYISGISPEEAEEPDTSNLEVDHQFFEDKVWPKLAQRVPAFEKLKVTSAWAGFYDYNTFDQNGIIGIHPLISNMYFATGFSGHGLQHSPAVGRAVAELILDGGFKTLNLKRMSFSRIFAQEPMLEQNIV</sequence>
<dbReference type="Pfam" id="PF01266">
    <property type="entry name" value="DAO"/>
    <property type="match status" value="2"/>
</dbReference>
<dbReference type="GO" id="GO:0032981">
    <property type="term" value="P:mitochondrial respiratory chain complex I assembly"/>
    <property type="evidence" value="ECO:0007669"/>
    <property type="project" value="TreeGrafter"/>
</dbReference>
<keyword evidence="6 16" id="KW-0812">Transmembrane</keyword>
<evidence type="ECO:0000256" key="10">
    <source>
        <dbReference type="ARBA" id="ARBA00022989"/>
    </source>
</evidence>
<evidence type="ECO:0000256" key="15">
    <source>
        <dbReference type="ARBA" id="ARBA00046185"/>
    </source>
</evidence>